<comment type="cofactor">
    <cofactor evidence="2">
        <name>Zn(2+)</name>
        <dbReference type="ChEBI" id="CHEBI:29105"/>
    </cofactor>
</comment>
<evidence type="ECO:0000256" key="10">
    <source>
        <dbReference type="ARBA" id="ARBA00022833"/>
    </source>
</evidence>
<feature type="compositionally biased region" description="Basic and acidic residues" evidence="11">
    <location>
        <begin position="219"/>
        <end position="231"/>
    </location>
</feature>
<evidence type="ECO:0000256" key="1">
    <source>
        <dbReference type="ARBA" id="ARBA00000402"/>
    </source>
</evidence>
<dbReference type="Pfam" id="PF13691">
    <property type="entry name" value="Lactamase_B_4"/>
    <property type="match status" value="1"/>
</dbReference>
<feature type="compositionally biased region" description="Basic and acidic residues" evidence="11">
    <location>
        <begin position="1088"/>
        <end position="1097"/>
    </location>
</feature>
<sequence>MQESRRRGELGNSWSYIHDLRFSPDDRTPLDFAHAPFRPVATIAGLIQRRVSAVAPHPKAARSLANVRASAPLRSPRWALCRRTLTSTPVSHSLFGSIWGEYLENSQQPQRRRTEQQPSSPHRTKDSASLRQAMQASLRVVSTPTADTPSTVVVINTDNKQYMIGNMGEATQRTMTELGVRLVKMNDFFLTGRSEWRNLGGLLGMVLTKADQTILSSQDPKRNSKSKEEPISLRITGPPNLNYTIATSRRVIFKRGLPLRTSEVRGDSPRGENQEVLPSFVDENVRSYAMSISPLCEHPSPVSSTSSGKKRGYDEMNDVISTSEPNEKDQSPTVSQTPDDFAEQVVSRMFNSDWLRDALFEKRLSAVALPATVFWRAPGSNKIEPFDWSAADQDPIVLVREPWPATKIATLPPAEPAMEAISYIIKTADIRGKFDAARADALNVPRGAERGRLSKGSTVQLNNGDTITPDMVVGPTRLGMALAVVDLPSVDYVKPLISRSEWELQEIKDSLQLIVWILGPGVASDPVLKSFMESLPQVKHLVSSLDLGSNQIMFKKSAGSILRLSRTDKKRFEQVYSGNQILSPTSYERYQPAASNCLAENAEPLELCSEYLLKPMFKPVESQLRKPGFNPKAALAFLRSDVLEAASEARAKIEESKSELAQWRAKVPCPDAEVIPLGTGSALPSLYRNVSANLVRVPGYGSYLLDCGEGTFGQLQRAFRPAELVKIFKDLRMIYLSHPHADHILGIVSVIKAWYHIVHKGRPSSQSAFEALDSISANPESAGATKRLAVVASAGLLRWLKEYSSVEDFGYSQTWPIWCQYDNVKLIEGEEEKEVPRSLFEPLFGLQNLQTCKVHHCQNAQGVSLTWPEATRADHSDEDSKPFKVSYSGDCRPSYAKFAQMGRHSTLLIHEATFEDGLLGDAQAKKHSTTSEALAVGARMRAKCVLLTHFSQRYQKLPVLEREPEGKDDDKAIGENESAPTAVAQEEGQEDDNAMDVDGLPAEADAFSEMVDSADGILLPKEVEAFARTNESSKAPPKVVVNNDMRIGFASDLMKIKIGEFAELEYFVPAMEKLFAEEVKEEGEAEEGLGRKEEAKPRGQPNGKGKGNGKNANWGNKQQMQKGNAKWNGGKAKQGAEKN</sequence>
<evidence type="ECO:0000256" key="7">
    <source>
        <dbReference type="ARBA" id="ARBA00022723"/>
    </source>
</evidence>
<keyword evidence="8" id="KW-0255">Endonuclease</keyword>
<dbReference type="InterPro" id="IPR047151">
    <property type="entry name" value="RNZ2-like"/>
</dbReference>
<comment type="caution">
    <text evidence="13">The sequence shown here is derived from an EMBL/GenBank/DDBJ whole genome shotgun (WGS) entry which is preliminary data.</text>
</comment>
<dbReference type="EC" id="3.1.26.11" evidence="4"/>
<feature type="compositionally biased region" description="Low complexity" evidence="11">
    <location>
        <begin position="1109"/>
        <end position="1133"/>
    </location>
</feature>
<feature type="region of interest" description="Disordered" evidence="11">
    <location>
        <begin position="214"/>
        <end position="235"/>
    </location>
</feature>
<organism evidence="13 14">
    <name type="scientific">Phyllosticta paracitricarpa</name>
    <dbReference type="NCBI Taxonomy" id="2016321"/>
    <lineage>
        <taxon>Eukaryota</taxon>
        <taxon>Fungi</taxon>
        <taxon>Dikarya</taxon>
        <taxon>Ascomycota</taxon>
        <taxon>Pezizomycotina</taxon>
        <taxon>Dothideomycetes</taxon>
        <taxon>Dothideomycetes incertae sedis</taxon>
        <taxon>Botryosphaeriales</taxon>
        <taxon>Phyllostictaceae</taxon>
        <taxon>Phyllosticta</taxon>
    </lineage>
</organism>
<dbReference type="Gene3D" id="3.60.15.10">
    <property type="entry name" value="Ribonuclease Z/Hydroxyacylglutathione hydrolase-like"/>
    <property type="match status" value="2"/>
</dbReference>
<dbReference type="PANTHER" id="PTHR12553:SF49">
    <property type="entry name" value="ZINC PHOSPHODIESTERASE ELAC PROTEIN 2"/>
    <property type="match status" value="1"/>
</dbReference>
<evidence type="ECO:0000256" key="5">
    <source>
        <dbReference type="ARBA" id="ARBA00022694"/>
    </source>
</evidence>
<evidence type="ECO:0000256" key="8">
    <source>
        <dbReference type="ARBA" id="ARBA00022759"/>
    </source>
</evidence>
<comment type="catalytic activity">
    <reaction evidence="1">
        <text>Endonucleolytic cleavage of RNA, removing extra 3' nucleotides from tRNA precursor, generating 3' termini of tRNAs. A 3'-hydroxy group is left at the tRNA terminus and a 5'-phosphoryl group is left at the trailer molecule.</text>
        <dbReference type="EC" id="3.1.26.11"/>
    </reaction>
</comment>
<dbReference type="PANTHER" id="PTHR12553">
    <property type="entry name" value="ZINC PHOSPHODIESTERASE ELAC PROTEIN 2"/>
    <property type="match status" value="1"/>
</dbReference>
<accession>A0ABR1N869</accession>
<comment type="similarity">
    <text evidence="3">Belongs to the RNase Z family.</text>
</comment>
<evidence type="ECO:0000256" key="4">
    <source>
        <dbReference type="ARBA" id="ARBA00012477"/>
    </source>
</evidence>
<evidence type="ECO:0000313" key="14">
    <source>
        <dbReference type="Proteomes" id="UP001367316"/>
    </source>
</evidence>
<feature type="compositionally biased region" description="Basic and acidic residues" evidence="11">
    <location>
        <begin position="959"/>
        <end position="974"/>
    </location>
</feature>
<dbReference type="SUPFAM" id="SSF56281">
    <property type="entry name" value="Metallo-hydrolase/oxidoreductase"/>
    <property type="match status" value="2"/>
</dbReference>
<feature type="region of interest" description="Disordered" evidence="11">
    <location>
        <begin position="1079"/>
        <end position="1139"/>
    </location>
</feature>
<dbReference type="InterPro" id="IPR027794">
    <property type="entry name" value="tRNase_Z_dom"/>
</dbReference>
<keyword evidence="6" id="KW-0540">Nuclease</keyword>
<keyword evidence="10" id="KW-0862">Zinc</keyword>
<protein>
    <recommendedName>
        <fullName evidence="4">ribonuclease Z</fullName>
        <ecNumber evidence="4">3.1.26.11</ecNumber>
    </recommendedName>
</protein>
<name>A0ABR1N869_9PEZI</name>
<keyword evidence="5" id="KW-0819">tRNA processing</keyword>
<evidence type="ECO:0000256" key="11">
    <source>
        <dbReference type="SAM" id="MobiDB-lite"/>
    </source>
</evidence>
<evidence type="ECO:0000313" key="13">
    <source>
        <dbReference type="EMBL" id="KAK7611375.1"/>
    </source>
</evidence>
<evidence type="ECO:0000259" key="12">
    <source>
        <dbReference type="Pfam" id="PF13691"/>
    </source>
</evidence>
<keyword evidence="14" id="KW-1185">Reference proteome</keyword>
<proteinExistence type="inferred from homology"/>
<keyword evidence="9" id="KW-0378">Hydrolase</keyword>
<feature type="region of interest" description="Disordered" evidence="11">
    <location>
        <begin position="959"/>
        <end position="997"/>
    </location>
</feature>
<evidence type="ECO:0000256" key="9">
    <source>
        <dbReference type="ARBA" id="ARBA00022801"/>
    </source>
</evidence>
<dbReference type="CDD" id="cd07718">
    <property type="entry name" value="RNaseZ_ELAC1_ELAC2-C-term-like_MBL-fold"/>
    <property type="match status" value="1"/>
</dbReference>
<evidence type="ECO:0000256" key="2">
    <source>
        <dbReference type="ARBA" id="ARBA00001947"/>
    </source>
</evidence>
<feature type="domain" description="tRNase Z endonuclease" evidence="12">
    <location>
        <begin position="140"/>
        <end position="201"/>
    </location>
</feature>
<feature type="region of interest" description="Disordered" evidence="11">
    <location>
        <begin position="105"/>
        <end position="132"/>
    </location>
</feature>
<dbReference type="Proteomes" id="UP001367316">
    <property type="component" value="Unassembled WGS sequence"/>
</dbReference>
<evidence type="ECO:0000256" key="6">
    <source>
        <dbReference type="ARBA" id="ARBA00022722"/>
    </source>
</evidence>
<dbReference type="EMBL" id="JBBPBF010000014">
    <property type="protein sequence ID" value="KAK7611375.1"/>
    <property type="molecule type" value="Genomic_DNA"/>
</dbReference>
<gene>
    <name evidence="13" type="ORF">JOL62DRAFT_519879</name>
</gene>
<keyword evidence="7" id="KW-0479">Metal-binding</keyword>
<evidence type="ECO:0000256" key="3">
    <source>
        <dbReference type="ARBA" id="ARBA00007823"/>
    </source>
</evidence>
<dbReference type="InterPro" id="IPR036866">
    <property type="entry name" value="RibonucZ/Hydroxyglut_hydro"/>
</dbReference>
<reference evidence="13 14" key="1">
    <citation type="submission" date="2024-04" db="EMBL/GenBank/DDBJ databases">
        <title>Phyllosticta paracitricarpa is synonymous to the EU quarantine fungus P. citricarpa based on phylogenomic analyses.</title>
        <authorList>
            <consortium name="Lawrence Berkeley National Laboratory"/>
            <person name="Van ingen-buijs V.A."/>
            <person name="Van westerhoven A.C."/>
            <person name="Haridas S."/>
            <person name="Skiadas P."/>
            <person name="Martin F."/>
            <person name="Groenewald J.Z."/>
            <person name="Crous P.W."/>
            <person name="Seidl M.F."/>
        </authorList>
    </citation>
    <scope>NUCLEOTIDE SEQUENCE [LARGE SCALE GENOMIC DNA]</scope>
    <source>
        <strain evidence="13 14">CBS 141358</strain>
    </source>
</reference>